<dbReference type="InterPro" id="IPR034660">
    <property type="entry name" value="DinB/YfiT-like"/>
</dbReference>
<evidence type="ECO:0000313" key="2">
    <source>
        <dbReference type="Proteomes" id="UP000190797"/>
    </source>
</evidence>
<accession>A0A1V0A4E0</accession>
<dbReference type="STRING" id="1909395.BKM31_29675"/>
<dbReference type="InterPro" id="IPR017517">
    <property type="entry name" value="Maleyloyr_isom"/>
</dbReference>
<dbReference type="RefSeq" id="WP_080041317.1">
    <property type="nucleotide sequence ID" value="NZ_CP017717.1"/>
</dbReference>
<organism evidence="1 2">
    <name type="scientific">[Actinomadura] parvosata subsp. kistnae</name>
    <dbReference type="NCBI Taxonomy" id="1909395"/>
    <lineage>
        <taxon>Bacteria</taxon>
        <taxon>Bacillati</taxon>
        <taxon>Actinomycetota</taxon>
        <taxon>Actinomycetes</taxon>
        <taxon>Streptosporangiales</taxon>
        <taxon>Streptosporangiaceae</taxon>
        <taxon>Nonomuraea</taxon>
    </lineage>
</organism>
<sequence>MTDSYLYNGQSPDDHVSSCPDCSAAIALLDEPETAVRPPAPLREAVLSMARRRRSPAVTPVATVAAPYAEQVALMDDLLSELSPPDWEAPIARHGTVRGLVEHLAANDATVATFMGVPRTEVAAPAAPVHRRWREQAGSLLQRVSAGSAVLLDVEVTLAGPSPVPVRAPLRQALVQRTFETWTHADDIRAATDRSRAAPRPEHVRMIAEFGLALLPRAMNAKGPRRDVSVTIVLTGPGGGSWTIPLSPASDHVGVLLSADAVDFCRLLANRWLPGCFPYAAEGDPALARDLVRAAATLGCD</sequence>
<dbReference type="Proteomes" id="UP000190797">
    <property type="component" value="Chromosome"/>
</dbReference>
<name>A0A1V0A4E0_9ACTN</name>
<dbReference type="OrthoDB" id="4321761at2"/>
<proteinExistence type="predicted"/>
<dbReference type="AlphaFoldDB" id="A0A1V0A4E0"/>
<dbReference type="EMBL" id="CP017717">
    <property type="protein sequence ID" value="AQZ65063.1"/>
    <property type="molecule type" value="Genomic_DNA"/>
</dbReference>
<dbReference type="KEGG" id="noa:BKM31_29675"/>
<dbReference type="NCBIfam" id="TIGR03083">
    <property type="entry name" value="maleylpyruvate isomerase family mycothiol-dependent enzyme"/>
    <property type="match status" value="1"/>
</dbReference>
<protein>
    <submittedName>
        <fullName evidence="1">Uncharacterized protein</fullName>
    </submittedName>
</protein>
<dbReference type="Gene3D" id="1.20.120.450">
    <property type="entry name" value="dinb family like domain"/>
    <property type="match status" value="1"/>
</dbReference>
<evidence type="ECO:0000313" key="1">
    <source>
        <dbReference type="EMBL" id="AQZ65063.1"/>
    </source>
</evidence>
<dbReference type="SUPFAM" id="SSF109854">
    <property type="entry name" value="DinB/YfiT-like putative metalloenzymes"/>
    <property type="match status" value="1"/>
</dbReference>
<reference evidence="2" key="1">
    <citation type="journal article" date="2017" name="Med. Chem. Commun.">
        <title>Nonomuraea sp. ATCC 55076 harbours the largest actinomycete chromosome to date and the kistamicin biosynthetic gene cluster.</title>
        <authorList>
            <person name="Nazari B."/>
            <person name="Forneris C.C."/>
            <person name="Gibson M.I."/>
            <person name="Moon K."/>
            <person name="Schramma K.R."/>
            <person name="Seyedsayamdost M.R."/>
        </authorList>
    </citation>
    <scope>NUCLEOTIDE SEQUENCE [LARGE SCALE GENOMIC DNA]</scope>
    <source>
        <strain evidence="2">ATCC 55076</strain>
    </source>
</reference>
<keyword evidence="2" id="KW-1185">Reference proteome</keyword>
<gene>
    <name evidence="1" type="ORF">BKM31_29675</name>
</gene>